<comment type="caution">
    <text evidence="1">The sequence shown here is derived from an EMBL/GenBank/DDBJ whole genome shotgun (WGS) entry which is preliminary data.</text>
</comment>
<keyword evidence="2" id="KW-1185">Reference proteome</keyword>
<dbReference type="Proteomes" id="UP000308092">
    <property type="component" value="Unassembled WGS sequence"/>
</dbReference>
<protein>
    <submittedName>
        <fullName evidence="1">Uncharacterized protein</fullName>
    </submittedName>
</protein>
<sequence length="18" mass="1991">MALFSSKFTILGYTSLVL</sequence>
<name>A0A4S3JK48_9EURO</name>
<reference evidence="1 2" key="1">
    <citation type="submission" date="2019-03" db="EMBL/GenBank/DDBJ databases">
        <title>The genome sequence of a newly discovered highly antifungal drug resistant Aspergillus species, Aspergillus tanneri NIH 1004.</title>
        <authorList>
            <person name="Mounaud S."/>
            <person name="Singh I."/>
            <person name="Joardar V."/>
            <person name="Pakala S."/>
            <person name="Pakala S."/>
            <person name="Venepally P."/>
            <person name="Hoover J."/>
            <person name="Nierman W."/>
            <person name="Chung J."/>
            <person name="Losada L."/>
        </authorList>
    </citation>
    <scope>NUCLEOTIDE SEQUENCE [LARGE SCALE GENOMIC DNA]</scope>
    <source>
        <strain evidence="1 2">NIH1004</strain>
    </source>
</reference>
<accession>A0A4S3JK48</accession>
<dbReference type="AlphaFoldDB" id="A0A4S3JK48"/>
<dbReference type="EMBL" id="SOSA01000141">
    <property type="protein sequence ID" value="THC95802.1"/>
    <property type="molecule type" value="Genomic_DNA"/>
</dbReference>
<organism evidence="1 2">
    <name type="scientific">Aspergillus tanneri</name>
    <dbReference type="NCBI Taxonomy" id="1220188"/>
    <lineage>
        <taxon>Eukaryota</taxon>
        <taxon>Fungi</taxon>
        <taxon>Dikarya</taxon>
        <taxon>Ascomycota</taxon>
        <taxon>Pezizomycotina</taxon>
        <taxon>Eurotiomycetes</taxon>
        <taxon>Eurotiomycetidae</taxon>
        <taxon>Eurotiales</taxon>
        <taxon>Aspergillaceae</taxon>
        <taxon>Aspergillus</taxon>
        <taxon>Aspergillus subgen. Circumdati</taxon>
    </lineage>
</organism>
<evidence type="ECO:0000313" key="2">
    <source>
        <dbReference type="Proteomes" id="UP000308092"/>
    </source>
</evidence>
<gene>
    <name evidence="1" type="ORF">EYZ11_004712</name>
</gene>
<evidence type="ECO:0000313" key="1">
    <source>
        <dbReference type="EMBL" id="THC95802.1"/>
    </source>
</evidence>
<dbReference type="VEuPathDB" id="FungiDB:EYZ11_004712"/>
<proteinExistence type="predicted"/>